<dbReference type="SUPFAM" id="SSF54585">
    <property type="entry name" value="Cdc48 domain 2-like"/>
    <property type="match status" value="1"/>
</dbReference>
<dbReference type="Gene3D" id="2.40.40.20">
    <property type="match status" value="1"/>
</dbReference>
<dbReference type="VEuPathDB" id="FungiDB:DIURU_001969"/>
<dbReference type="InterPro" id="IPR027417">
    <property type="entry name" value="P-loop_NTPase"/>
</dbReference>
<dbReference type="InterPro" id="IPR041569">
    <property type="entry name" value="AAA_lid_3"/>
</dbReference>
<evidence type="ECO:0000256" key="2">
    <source>
        <dbReference type="ARBA" id="ARBA00022448"/>
    </source>
</evidence>
<feature type="compositionally biased region" description="Polar residues" evidence="9">
    <location>
        <begin position="12"/>
        <end position="21"/>
    </location>
</feature>
<comment type="caution">
    <text evidence="11">The sequence shown here is derived from an EMBL/GenBank/DDBJ whole genome shotgun (WGS) entry which is preliminary data.</text>
</comment>
<evidence type="ECO:0000313" key="11">
    <source>
        <dbReference type="EMBL" id="KAA8904388.1"/>
    </source>
</evidence>
<dbReference type="FunFam" id="3.40.50.300:FF:000187">
    <property type="entry name" value="Vesicular-fusion ATPase SEC18"/>
    <property type="match status" value="1"/>
</dbReference>
<dbReference type="GO" id="GO:0043001">
    <property type="term" value="P:Golgi to plasma membrane protein transport"/>
    <property type="evidence" value="ECO:0007669"/>
    <property type="project" value="TreeGrafter"/>
</dbReference>
<dbReference type="Gene3D" id="3.40.50.300">
    <property type="entry name" value="P-loop containing nucleotide triphosphate hydrolases"/>
    <property type="match status" value="2"/>
</dbReference>
<accession>A0A642US75</accession>
<dbReference type="PANTHER" id="PTHR23078:SF3">
    <property type="entry name" value="VESICLE-FUSING ATPASE"/>
    <property type="match status" value="1"/>
</dbReference>
<gene>
    <name evidence="11" type="ORF">DIURU_001969</name>
</gene>
<dbReference type="InterPro" id="IPR039812">
    <property type="entry name" value="Vesicle-fus_ATPase"/>
</dbReference>
<dbReference type="GO" id="GO:0035494">
    <property type="term" value="P:SNARE complex disassembly"/>
    <property type="evidence" value="ECO:0007669"/>
    <property type="project" value="InterPro"/>
</dbReference>
<evidence type="ECO:0000259" key="10">
    <source>
        <dbReference type="SMART" id="SM00382"/>
    </source>
</evidence>
<evidence type="ECO:0000256" key="6">
    <source>
        <dbReference type="ARBA" id="ARBA00056429"/>
    </source>
</evidence>
<dbReference type="Gene3D" id="3.10.330.10">
    <property type="match status" value="1"/>
</dbReference>
<dbReference type="GO" id="GO:0016887">
    <property type="term" value="F:ATP hydrolysis activity"/>
    <property type="evidence" value="ECO:0007669"/>
    <property type="project" value="InterPro"/>
</dbReference>
<name>A0A642US75_DIURU</name>
<dbReference type="InterPro" id="IPR009010">
    <property type="entry name" value="Asp_de-COase-like_dom_sf"/>
</dbReference>
<dbReference type="OMA" id="VINWGTP"/>
<evidence type="ECO:0000256" key="9">
    <source>
        <dbReference type="SAM" id="MobiDB-lite"/>
    </source>
</evidence>
<comment type="similarity">
    <text evidence="1 8">Belongs to the AAA ATPase family.</text>
</comment>
<dbReference type="CDD" id="cd19504">
    <property type="entry name" value="RecA-like_NSF-SEC18_r1-like"/>
    <property type="match status" value="1"/>
</dbReference>
<dbReference type="GeneID" id="54780620"/>
<dbReference type="CDD" id="cd00009">
    <property type="entry name" value="AAA"/>
    <property type="match status" value="1"/>
</dbReference>
<dbReference type="RefSeq" id="XP_034013294.1">
    <property type="nucleotide sequence ID" value="XM_034154568.1"/>
</dbReference>
<keyword evidence="8" id="KW-0931">ER-Golgi transport</keyword>
<dbReference type="FunFam" id="3.40.50.300:FF:000166">
    <property type="entry name" value="vesicle-fusing ATPase isoform X1"/>
    <property type="match status" value="1"/>
</dbReference>
<protein>
    <recommendedName>
        <fullName evidence="7 8">Vesicular-fusion protein SEC18</fullName>
    </recommendedName>
</protein>
<evidence type="ECO:0000256" key="7">
    <source>
        <dbReference type="ARBA" id="ARBA00068637"/>
    </source>
</evidence>
<keyword evidence="8" id="KW-0378">Hydrolase</keyword>
<feature type="domain" description="AAA+ ATPase" evidence="10">
    <location>
        <begin position="305"/>
        <end position="453"/>
    </location>
</feature>
<dbReference type="PANTHER" id="PTHR23078">
    <property type="entry name" value="VESICULAR-FUSION PROTEIN NSF"/>
    <property type="match status" value="1"/>
</dbReference>
<evidence type="ECO:0000256" key="1">
    <source>
        <dbReference type="ARBA" id="ARBA00006914"/>
    </source>
</evidence>
<keyword evidence="5 8" id="KW-0653">Protein transport</keyword>
<dbReference type="OrthoDB" id="9982946at2759"/>
<dbReference type="SMART" id="SM00382">
    <property type="entry name" value="AAA"/>
    <property type="match status" value="2"/>
</dbReference>
<dbReference type="GO" id="GO:0005524">
    <property type="term" value="F:ATP binding"/>
    <property type="evidence" value="ECO:0007669"/>
    <property type="project" value="UniProtKB-UniRule"/>
</dbReference>
<feature type="region of interest" description="Disordered" evidence="9">
    <location>
        <begin position="1"/>
        <end position="37"/>
    </location>
</feature>
<evidence type="ECO:0000313" key="12">
    <source>
        <dbReference type="Proteomes" id="UP000449547"/>
    </source>
</evidence>
<organism evidence="11 12">
    <name type="scientific">Diutina rugosa</name>
    <name type="common">Yeast</name>
    <name type="synonym">Candida rugosa</name>
    <dbReference type="NCBI Taxonomy" id="5481"/>
    <lineage>
        <taxon>Eukaryota</taxon>
        <taxon>Fungi</taxon>
        <taxon>Dikarya</taxon>
        <taxon>Ascomycota</taxon>
        <taxon>Saccharomycotina</taxon>
        <taxon>Pichiomycetes</taxon>
        <taxon>Debaryomycetaceae</taxon>
        <taxon>Diutina</taxon>
    </lineage>
</organism>
<keyword evidence="12" id="KW-1185">Reference proteome</keyword>
<reference evidence="11 12" key="1">
    <citation type="submission" date="2019-07" db="EMBL/GenBank/DDBJ databases">
        <title>Genome assembly of two rare yeast pathogens: Diutina rugosa and Trichomonascus ciferrii.</title>
        <authorList>
            <person name="Mixao V."/>
            <person name="Saus E."/>
            <person name="Hansen A."/>
            <person name="Lass-Flor C."/>
            <person name="Gabaldon T."/>
        </authorList>
    </citation>
    <scope>NUCLEOTIDE SEQUENCE [LARGE SCALE GENOMIC DNA]</scope>
    <source>
        <strain evidence="11 12">CBS 613</strain>
    </source>
</reference>
<dbReference type="InterPro" id="IPR029067">
    <property type="entry name" value="CDC48_domain_2-like_sf"/>
</dbReference>
<comment type="function">
    <text evidence="6 8">Required for vesicle-mediated transport. Catalyzes the fusion of transport vesicles within the Golgi cisternae. Is also required for transport from the endoplasmic reticulum to the Golgi stack. Seems to function as a fusion protein required for the delivery of cargo proteins to all compartments of the Golgi stack independent of vesicle origin.</text>
</comment>
<feature type="domain" description="AAA+ ATPase" evidence="10">
    <location>
        <begin position="588"/>
        <end position="724"/>
    </location>
</feature>
<dbReference type="InterPro" id="IPR003960">
    <property type="entry name" value="ATPase_AAA_CS"/>
</dbReference>
<evidence type="ECO:0000256" key="4">
    <source>
        <dbReference type="ARBA" id="ARBA00022840"/>
    </source>
</evidence>
<feature type="compositionally biased region" description="Pro residues" evidence="9">
    <location>
        <begin position="28"/>
        <end position="37"/>
    </location>
</feature>
<dbReference type="Gene3D" id="1.10.8.60">
    <property type="match status" value="1"/>
</dbReference>
<dbReference type="Pfam" id="PF17862">
    <property type="entry name" value="AAA_lid_3"/>
    <property type="match status" value="1"/>
</dbReference>
<proteinExistence type="inferred from homology"/>
<keyword evidence="3 8" id="KW-0547">Nucleotide-binding</keyword>
<dbReference type="InterPro" id="IPR003959">
    <property type="entry name" value="ATPase_AAA_core"/>
</dbReference>
<dbReference type="GO" id="GO:0006891">
    <property type="term" value="P:intra-Golgi vesicle-mediated transport"/>
    <property type="evidence" value="ECO:0007669"/>
    <property type="project" value="TreeGrafter"/>
</dbReference>
<evidence type="ECO:0000256" key="3">
    <source>
        <dbReference type="ARBA" id="ARBA00022741"/>
    </source>
</evidence>
<keyword evidence="4 8" id="KW-0067">ATP-binding</keyword>
<dbReference type="SUPFAM" id="SSF50692">
    <property type="entry name" value="ADC-like"/>
    <property type="match status" value="1"/>
</dbReference>
<evidence type="ECO:0000256" key="5">
    <source>
        <dbReference type="ARBA" id="ARBA00022927"/>
    </source>
</evidence>
<evidence type="ECO:0000256" key="8">
    <source>
        <dbReference type="RuleBase" id="RU367045"/>
    </source>
</evidence>
<feature type="compositionally biased region" description="Basic residues" evidence="9">
    <location>
        <begin position="1"/>
        <end position="11"/>
    </location>
</feature>
<dbReference type="EMBL" id="SWFT01000059">
    <property type="protein sequence ID" value="KAA8904388.1"/>
    <property type="molecule type" value="Genomic_DNA"/>
</dbReference>
<dbReference type="PROSITE" id="PS00674">
    <property type="entry name" value="AAA"/>
    <property type="match status" value="1"/>
</dbReference>
<dbReference type="Proteomes" id="UP000449547">
    <property type="component" value="Unassembled WGS sequence"/>
</dbReference>
<dbReference type="FunFam" id="1.10.8.60:FF:000127">
    <property type="entry name" value="Vesicular-fusion protein SEC18"/>
    <property type="match status" value="1"/>
</dbReference>
<dbReference type="GO" id="GO:0005795">
    <property type="term" value="C:Golgi stack"/>
    <property type="evidence" value="ECO:0007669"/>
    <property type="project" value="TreeGrafter"/>
</dbReference>
<keyword evidence="2 8" id="KW-0813">Transport</keyword>
<dbReference type="SUPFAM" id="SSF52540">
    <property type="entry name" value="P-loop containing nucleoside triphosphate hydrolases"/>
    <property type="match status" value="2"/>
</dbReference>
<dbReference type="InterPro" id="IPR003593">
    <property type="entry name" value="AAA+_ATPase"/>
</dbReference>
<dbReference type="Pfam" id="PF00004">
    <property type="entry name" value="AAA"/>
    <property type="match status" value="2"/>
</dbReference>
<keyword evidence="8" id="KW-0963">Cytoplasm</keyword>
<dbReference type="AlphaFoldDB" id="A0A642US75"/>
<comment type="subcellular location">
    <subcellularLocation>
        <location evidence="8">Cytoplasm</location>
    </subcellularLocation>
</comment>
<sequence length="789" mass="87093">MEKFGFHKVHHSPTNSGASITHSRRNPPSSPPRPLEPVAPRQVMKLAVDKVPNNSIAVANRIGVNPDDFASIPNHAPILIDSHYVYDIEKCPELPHGMLGMAGHTRRWGKWSLGQSIHAEPYNIHSNGSQKKYLNVIKVTVDHLSKSHAHTTPISVEDLTEVFMTNYENQILQPTQAMVMEYKGHYYSLLVLSVEIVDVTQADGAPSVKESADLDTKGILMRSTVIEFYPHEHSKINLQYPSGKGGFFGKPGPRPRQRKQIINPDFKLEDLGIGGLDSEFQEIFRRAFNSRILPPELAEKLGINHCKGLLLYGPPGTGKTLIARKLSNMLNGKEPKIVNGPEMLSKYVGASEENIRNLFKDAEAEYKQKGDDSDLHVIIFDELDSVFKQRGSGKSDGTGVGDNVVNQLLAKMDGVDQLNNILIIGMTNRLDLIDNALLRPGRFELQIEIALPDEKGRKDILTIHTKSLRDNHLLYKDVNLDELAVQTKNFTGAEIQGLCNSAKSFAISRHTKSGTIAQVDMDSISKIQITMKDFQLALQEVKPAFGTDEEDLAAAAPYGIIHYADSIRQIENKGASLVEEVSESETDSLVSVLLHGPSGSGKTALASTIALNSQFPFIKMLSAESVVGMSEFHKISFIDNFFRDVYKSPLSVVVLDQLETLIGYAPIGPRFSNDVLQVLKVYLSKLPPKGRRLLILATTSAYSVLRNLDMLGSFSNIIAVPSITHIDELGRVLHSQGFDRHTEHAVVSQLQQTDLNIGVKRLLQVLSNCKYSKASADGIVDSIIEAQTL</sequence>